<feature type="compositionally biased region" description="Polar residues" evidence="1">
    <location>
        <begin position="374"/>
        <end position="399"/>
    </location>
</feature>
<feature type="region of interest" description="Disordered" evidence="1">
    <location>
        <begin position="358"/>
        <end position="427"/>
    </location>
</feature>
<feature type="transmembrane region" description="Helical" evidence="2">
    <location>
        <begin position="59"/>
        <end position="82"/>
    </location>
</feature>
<keyword evidence="2" id="KW-0812">Transmembrane</keyword>
<comment type="caution">
    <text evidence="3">The sequence shown here is derived from an EMBL/GenBank/DDBJ whole genome shotgun (WGS) entry which is preliminary data.</text>
</comment>
<keyword evidence="2" id="KW-0472">Membrane</keyword>
<dbReference type="EMBL" id="SNRW01012395">
    <property type="protein sequence ID" value="KAA6373879.1"/>
    <property type="molecule type" value="Genomic_DNA"/>
</dbReference>
<accession>A0A5J4UTZ3</accession>
<evidence type="ECO:0000256" key="2">
    <source>
        <dbReference type="SAM" id="Phobius"/>
    </source>
</evidence>
<feature type="compositionally biased region" description="Polar residues" evidence="1">
    <location>
        <begin position="310"/>
        <end position="328"/>
    </location>
</feature>
<evidence type="ECO:0000256" key="1">
    <source>
        <dbReference type="SAM" id="MobiDB-lite"/>
    </source>
</evidence>
<feature type="compositionally biased region" description="Low complexity" evidence="1">
    <location>
        <begin position="490"/>
        <end position="505"/>
    </location>
</feature>
<sequence length="606" mass="68049">MSDFSWLNSRKFWYGVTASNNEQGFTGENGEVNQGTLLVVDVINGEQFINLVEILPPTYWWVGILVGPVFVIIALLLAYVWYNKYKRERFLFVKDEQYKNKETEIIVGKKKKQKEKSKKAKLTQQKQHHSVEPAEGKKVFARLDLSIDQKDGVEIKDFIKKPNMFNSEAQLSTLHHASDKELAKLPSETDVFSLSQYVDDLKLRLYNMEMDEQRKSASGRILHELSQQYSGELSSKADIMGSNLQITDLFADSKSVSFPQIPQIEQDQDSPPEEVDQNQQQIEMQSLHQRLNKSSTAYADTSKIDRVNMDNDQGSSLSPPSTHQRNYHNRSTNVSYSKRQYQGQSQPLLNQLSPYKSAYASPHASPQDHHHQQAESASQFPHYNKSPPSNSPDEFTGSMNKRHDREFSQSQKGHHSKQQFDPVQNNKPDIQLSTASFISKSNTNQQIDPVQNQSQIHPQTHTPSQSPDSSINSKSQGSNQNGHDQVQNGSFSSQHPNPSSPSQRQLTKLQPPSFVGKNNKKQQSQSTLKPPEAASKTQLAPTNPSHSPLTSSFVAKDASQVSFDNRPTSPSVKKNATLSILQTLKPIPGKSASSSALVPLLQIQKS</sequence>
<dbReference type="AlphaFoldDB" id="A0A5J4UTZ3"/>
<feature type="compositionally biased region" description="Polar residues" evidence="1">
    <location>
        <begin position="535"/>
        <end position="553"/>
    </location>
</feature>
<protein>
    <submittedName>
        <fullName evidence="3">Uncharacterized protein</fullName>
    </submittedName>
</protein>
<name>A0A5J4UTZ3_9EUKA</name>
<feature type="compositionally biased region" description="Polar residues" evidence="1">
    <location>
        <begin position="289"/>
        <end position="299"/>
    </location>
</feature>
<dbReference type="Proteomes" id="UP000324800">
    <property type="component" value="Unassembled WGS sequence"/>
</dbReference>
<evidence type="ECO:0000313" key="3">
    <source>
        <dbReference type="EMBL" id="KAA6373879.1"/>
    </source>
</evidence>
<organism evidence="3 4">
    <name type="scientific">Streblomastix strix</name>
    <dbReference type="NCBI Taxonomy" id="222440"/>
    <lineage>
        <taxon>Eukaryota</taxon>
        <taxon>Metamonada</taxon>
        <taxon>Preaxostyla</taxon>
        <taxon>Oxymonadida</taxon>
        <taxon>Streblomastigidae</taxon>
        <taxon>Streblomastix</taxon>
    </lineage>
</organism>
<feature type="compositionally biased region" description="Polar residues" evidence="1">
    <location>
        <begin position="450"/>
        <end position="489"/>
    </location>
</feature>
<reference evidence="3 4" key="1">
    <citation type="submission" date="2019-03" db="EMBL/GenBank/DDBJ databases">
        <title>Single cell metagenomics reveals metabolic interactions within the superorganism composed of flagellate Streblomastix strix and complex community of Bacteroidetes bacteria on its surface.</title>
        <authorList>
            <person name="Treitli S.C."/>
            <person name="Kolisko M."/>
            <person name="Husnik F."/>
            <person name="Keeling P."/>
            <person name="Hampl V."/>
        </authorList>
    </citation>
    <scope>NUCLEOTIDE SEQUENCE [LARGE SCALE GENOMIC DNA]</scope>
    <source>
        <strain evidence="3">ST1C</strain>
    </source>
</reference>
<feature type="region of interest" description="Disordered" evidence="1">
    <location>
        <begin position="450"/>
        <end position="553"/>
    </location>
</feature>
<feature type="region of interest" description="Disordered" evidence="1">
    <location>
        <begin position="289"/>
        <end position="328"/>
    </location>
</feature>
<keyword evidence="2" id="KW-1133">Transmembrane helix</keyword>
<evidence type="ECO:0000313" key="4">
    <source>
        <dbReference type="Proteomes" id="UP000324800"/>
    </source>
</evidence>
<proteinExistence type="predicted"/>
<gene>
    <name evidence="3" type="ORF">EZS28_030595</name>
</gene>